<proteinExistence type="predicted"/>
<reference evidence="1" key="1">
    <citation type="journal article" date="2021" name="Proc. Natl. Acad. Sci. U.S.A.">
        <title>A Catalog of Tens of Thousands of Viruses from Human Metagenomes Reveals Hidden Associations with Chronic Diseases.</title>
        <authorList>
            <person name="Tisza M.J."/>
            <person name="Buck C.B."/>
        </authorList>
    </citation>
    <scope>NUCLEOTIDE SEQUENCE</scope>
    <source>
        <strain evidence="1">CtzVd36</strain>
    </source>
</reference>
<evidence type="ECO:0000313" key="1">
    <source>
        <dbReference type="EMBL" id="DAD78255.1"/>
    </source>
</evidence>
<accession>A0A8S5M835</accession>
<organism evidence="1">
    <name type="scientific">Siphoviridae sp. ctzVd36</name>
    <dbReference type="NCBI Taxonomy" id="2826530"/>
    <lineage>
        <taxon>Viruses</taxon>
        <taxon>Duplodnaviria</taxon>
        <taxon>Heunggongvirae</taxon>
        <taxon>Uroviricota</taxon>
        <taxon>Caudoviricetes</taxon>
    </lineage>
</organism>
<name>A0A8S5M835_9CAUD</name>
<sequence>MDFGEDTELTVLKQNLQMPTNANDEYLKVLLKQAASLMTREGIVDDDSFDYYMAKIDYAAFLFRKRASKDNTLAMPRSLRYELNNILLSQKGR</sequence>
<dbReference type="EMBL" id="BK014841">
    <property type="protein sequence ID" value="DAD78255.1"/>
    <property type="molecule type" value="Genomic_DNA"/>
</dbReference>
<protein>
    <submittedName>
        <fullName evidence="1">Head Tail Connector Protein</fullName>
    </submittedName>
</protein>